<dbReference type="AlphaFoldDB" id="A0A2N5C3X8"/>
<reference evidence="1 2" key="1">
    <citation type="submission" date="2017-12" db="EMBL/GenBank/DDBJ databases">
        <title>Genome sequence of the active heterotrophic nitrifier-denitrifier, Cupriavidus pauculus UM1.</title>
        <authorList>
            <person name="Putonti C."/>
            <person name="Castignetti D."/>
        </authorList>
    </citation>
    <scope>NUCLEOTIDE SEQUENCE [LARGE SCALE GENOMIC DNA]</scope>
    <source>
        <strain evidence="1 2">UM1</strain>
    </source>
</reference>
<gene>
    <name evidence="1" type="ORF">CYJ10_29175</name>
</gene>
<protein>
    <submittedName>
        <fullName evidence="1">Uncharacterized protein</fullName>
    </submittedName>
</protein>
<dbReference type="Proteomes" id="UP000234341">
    <property type="component" value="Unassembled WGS sequence"/>
</dbReference>
<comment type="caution">
    <text evidence="1">The sequence shown here is derived from an EMBL/GenBank/DDBJ whole genome shotgun (WGS) entry which is preliminary data.</text>
</comment>
<organism evidence="1 2">
    <name type="scientific">Cupriavidus pauculus</name>
    <dbReference type="NCBI Taxonomy" id="82633"/>
    <lineage>
        <taxon>Bacteria</taxon>
        <taxon>Pseudomonadati</taxon>
        <taxon>Pseudomonadota</taxon>
        <taxon>Betaproteobacteria</taxon>
        <taxon>Burkholderiales</taxon>
        <taxon>Burkholderiaceae</taxon>
        <taxon>Cupriavidus</taxon>
    </lineage>
</organism>
<evidence type="ECO:0000313" key="2">
    <source>
        <dbReference type="Proteomes" id="UP000234341"/>
    </source>
</evidence>
<accession>A0A2N5C3X8</accession>
<proteinExistence type="predicted"/>
<name>A0A2N5C3X8_9BURK</name>
<sequence>MNIPDNLTLYSTVHGHGANGLAFYRYADQDGFGVHLDARRESFGKPFVESYWLDALPDQRFPTLLALQLAAEALTDDQVAAERGKYPQIRNSRPVGERSYQNKCRLCPREDARPGALIVYLARNWNPVTDHRAELCERHKDMADDPAGLDTAIKAEVARRAAKAAPFLESLRSAACPDR</sequence>
<dbReference type="EMBL" id="PJRP01000021">
    <property type="protein sequence ID" value="PLP96917.1"/>
    <property type="molecule type" value="Genomic_DNA"/>
</dbReference>
<evidence type="ECO:0000313" key="1">
    <source>
        <dbReference type="EMBL" id="PLP96917.1"/>
    </source>
</evidence>
<dbReference type="RefSeq" id="WP_101684925.1">
    <property type="nucleotide sequence ID" value="NZ_PJRP01000021.1"/>
</dbReference>